<dbReference type="PANTHER" id="PTHR35811:SF1">
    <property type="entry name" value="HTH OST-TYPE DOMAIN-CONTAINING PROTEIN"/>
    <property type="match status" value="1"/>
</dbReference>
<feature type="compositionally biased region" description="Basic and acidic residues" evidence="1">
    <location>
        <begin position="11"/>
        <end position="20"/>
    </location>
</feature>
<accession>A0ABS4PUQ2</accession>
<dbReference type="PANTHER" id="PTHR35811">
    <property type="entry name" value="SLR1870 PROTEIN"/>
    <property type="match status" value="1"/>
</dbReference>
<evidence type="ECO:0000313" key="3">
    <source>
        <dbReference type="EMBL" id="MBP2182645.1"/>
    </source>
</evidence>
<dbReference type="Proteomes" id="UP000741013">
    <property type="component" value="Unassembled WGS sequence"/>
</dbReference>
<keyword evidence="4" id="KW-1185">Reference proteome</keyword>
<evidence type="ECO:0000256" key="1">
    <source>
        <dbReference type="SAM" id="MobiDB-lite"/>
    </source>
</evidence>
<dbReference type="Gene3D" id="3.40.50.1010">
    <property type="entry name" value="5'-nuclease"/>
    <property type="match status" value="1"/>
</dbReference>
<gene>
    <name evidence="3" type="ORF">JOM49_004171</name>
</gene>
<sequence>MMQSRSEAGPQEDRVPDGAHPRGERLALLIDLENLVLGATATLQDLDEPIPAKALTWLCQAYGPTTIRRAYADWADPRFARYQPDLERNGVALVQRGPGPDRRDGADIRMTVDALETLVVHPSVDAFVLAGGDSDLSPLVSKLRESGKHVIGVGAETSGNARLVSACSEYQPWGSIVGSSQAE</sequence>
<feature type="region of interest" description="Disordered" evidence="1">
    <location>
        <begin position="1"/>
        <end position="20"/>
    </location>
</feature>
<dbReference type="CDD" id="cd11297">
    <property type="entry name" value="PIN_LabA-like_N_1"/>
    <property type="match status" value="1"/>
</dbReference>
<organism evidence="3 4">
    <name type="scientific">Amycolatopsis magusensis</name>
    <dbReference type="NCBI Taxonomy" id="882444"/>
    <lineage>
        <taxon>Bacteria</taxon>
        <taxon>Bacillati</taxon>
        <taxon>Actinomycetota</taxon>
        <taxon>Actinomycetes</taxon>
        <taxon>Pseudonocardiales</taxon>
        <taxon>Pseudonocardiaceae</taxon>
        <taxon>Amycolatopsis</taxon>
    </lineage>
</organism>
<evidence type="ECO:0000313" key="4">
    <source>
        <dbReference type="Proteomes" id="UP000741013"/>
    </source>
</evidence>
<dbReference type="EMBL" id="JAGGMS010000001">
    <property type="protein sequence ID" value="MBP2182645.1"/>
    <property type="molecule type" value="Genomic_DNA"/>
</dbReference>
<comment type="caution">
    <text evidence="3">The sequence shown here is derived from an EMBL/GenBank/DDBJ whole genome shotgun (WGS) entry which is preliminary data.</text>
</comment>
<feature type="domain" description="NYN" evidence="2">
    <location>
        <begin position="25"/>
        <end position="170"/>
    </location>
</feature>
<name>A0ABS4PUQ2_9PSEU</name>
<proteinExistence type="predicted"/>
<protein>
    <recommendedName>
        <fullName evidence="2">NYN domain-containing protein</fullName>
    </recommendedName>
</protein>
<reference evidence="3 4" key="1">
    <citation type="submission" date="2021-03" db="EMBL/GenBank/DDBJ databases">
        <title>Sequencing the genomes of 1000 actinobacteria strains.</title>
        <authorList>
            <person name="Klenk H.-P."/>
        </authorList>
    </citation>
    <scope>NUCLEOTIDE SEQUENCE [LARGE SCALE GENOMIC DNA]</scope>
    <source>
        <strain evidence="3 4">DSM 45510</strain>
    </source>
</reference>
<dbReference type="Pfam" id="PF01936">
    <property type="entry name" value="NYN"/>
    <property type="match status" value="1"/>
</dbReference>
<evidence type="ECO:0000259" key="2">
    <source>
        <dbReference type="Pfam" id="PF01936"/>
    </source>
</evidence>
<dbReference type="InterPro" id="IPR021139">
    <property type="entry name" value="NYN"/>
</dbReference>